<feature type="compositionally biased region" description="Polar residues" evidence="3">
    <location>
        <begin position="115"/>
        <end position="124"/>
    </location>
</feature>
<evidence type="ECO:0000256" key="3">
    <source>
        <dbReference type="SAM" id="MobiDB-lite"/>
    </source>
</evidence>
<dbReference type="PROSITE" id="PS51736">
    <property type="entry name" value="RECOMBINASES_3"/>
    <property type="match status" value="1"/>
</dbReference>
<keyword evidence="2" id="KW-0233">DNA recombination</keyword>
<dbReference type="CDD" id="cd03768">
    <property type="entry name" value="SR_ResInv"/>
    <property type="match status" value="1"/>
</dbReference>
<name>A0ABV5UVR8_9MICC</name>
<evidence type="ECO:0000313" key="5">
    <source>
        <dbReference type="EMBL" id="MFB9716304.1"/>
    </source>
</evidence>
<feature type="compositionally biased region" description="Basic and acidic residues" evidence="3">
    <location>
        <begin position="125"/>
        <end position="138"/>
    </location>
</feature>
<keyword evidence="1" id="KW-0238">DNA-binding</keyword>
<dbReference type="InterPro" id="IPR050639">
    <property type="entry name" value="SSR_resolvase"/>
</dbReference>
<evidence type="ECO:0000256" key="2">
    <source>
        <dbReference type="ARBA" id="ARBA00023172"/>
    </source>
</evidence>
<evidence type="ECO:0000259" key="4">
    <source>
        <dbReference type="PROSITE" id="PS51736"/>
    </source>
</evidence>
<reference evidence="5 6" key="1">
    <citation type="submission" date="2024-09" db="EMBL/GenBank/DDBJ databases">
        <authorList>
            <person name="Sun Q."/>
            <person name="Mori K."/>
        </authorList>
    </citation>
    <scope>NUCLEOTIDE SEQUENCE [LARGE SCALE GENOMIC DNA]</scope>
    <source>
        <strain evidence="5 6">JCM 13519</strain>
    </source>
</reference>
<proteinExistence type="predicted"/>
<comment type="caution">
    <text evidence="5">The sequence shown here is derived from an EMBL/GenBank/DDBJ whole genome shotgun (WGS) entry which is preliminary data.</text>
</comment>
<gene>
    <name evidence="5" type="ORF">ACFFPI_19570</name>
</gene>
<accession>A0ABV5UVR8</accession>
<protein>
    <submittedName>
        <fullName evidence="5">Recombinase family protein</fullName>
    </submittedName>
</protein>
<dbReference type="SUPFAM" id="SSF53041">
    <property type="entry name" value="Resolvase-like"/>
    <property type="match status" value="1"/>
</dbReference>
<dbReference type="InterPro" id="IPR036162">
    <property type="entry name" value="Resolvase-like_N_sf"/>
</dbReference>
<dbReference type="EMBL" id="JBHMBH010000044">
    <property type="protein sequence ID" value="MFB9716304.1"/>
    <property type="molecule type" value="Genomic_DNA"/>
</dbReference>
<dbReference type="PANTHER" id="PTHR30461:SF2">
    <property type="entry name" value="SERINE RECOMBINASE PINE-RELATED"/>
    <property type="match status" value="1"/>
</dbReference>
<dbReference type="InterPro" id="IPR006119">
    <property type="entry name" value="Resolv_N"/>
</dbReference>
<evidence type="ECO:0000313" key="6">
    <source>
        <dbReference type="Proteomes" id="UP001589536"/>
    </source>
</evidence>
<dbReference type="RefSeq" id="WP_345054729.1">
    <property type="nucleotide sequence ID" value="NZ_BAABED010000001.1"/>
</dbReference>
<feature type="domain" description="Resolvase/invertase-type recombinase catalytic" evidence="4">
    <location>
        <begin position="1"/>
        <end position="85"/>
    </location>
</feature>
<dbReference type="Pfam" id="PF00239">
    <property type="entry name" value="Resolvase"/>
    <property type="match status" value="1"/>
</dbReference>
<feature type="region of interest" description="Disordered" evidence="3">
    <location>
        <begin position="156"/>
        <end position="177"/>
    </location>
</feature>
<feature type="region of interest" description="Disordered" evidence="3">
    <location>
        <begin position="86"/>
        <end position="144"/>
    </location>
</feature>
<dbReference type="Gene3D" id="3.40.50.1390">
    <property type="entry name" value="Resolvase, N-terminal catalytic domain"/>
    <property type="match status" value="1"/>
</dbReference>
<dbReference type="Proteomes" id="UP001589536">
    <property type="component" value="Unassembled WGS sequence"/>
</dbReference>
<dbReference type="PANTHER" id="PTHR30461">
    <property type="entry name" value="DNA-INVERTASE FROM LAMBDOID PROPHAGE"/>
    <property type="match status" value="1"/>
</dbReference>
<evidence type="ECO:0000256" key="1">
    <source>
        <dbReference type="ARBA" id="ARBA00023125"/>
    </source>
</evidence>
<keyword evidence="6" id="KW-1185">Reference proteome</keyword>
<sequence>MLRGPRDTLIVAKLDTLARSVTDARDIAEHLVRNGVKLSIGRQTYDPTALMGKMFFDILPTFAEFEVDRLRVRTREGMAIAEAKGRLRGRDPNSAPSNNKNSNGNYMITDPTDMFSVSRTPSTAHSKDPNHDHQKDPRSCPFPHFTSQLAVSARFCPNTTAAPGRNRRRSGSRVTDG</sequence>
<organism evidence="5 6">
    <name type="scientific">Arthrobacter methylotrophus</name>
    <dbReference type="NCBI Taxonomy" id="121291"/>
    <lineage>
        <taxon>Bacteria</taxon>
        <taxon>Bacillati</taxon>
        <taxon>Actinomycetota</taxon>
        <taxon>Actinomycetes</taxon>
        <taxon>Micrococcales</taxon>
        <taxon>Micrococcaceae</taxon>
        <taxon>Arthrobacter</taxon>
    </lineage>
</organism>
<feature type="compositionally biased region" description="Low complexity" evidence="3">
    <location>
        <begin position="93"/>
        <end position="105"/>
    </location>
</feature>